<reference evidence="2 3" key="1">
    <citation type="submission" date="2024-09" db="EMBL/GenBank/DDBJ databases">
        <authorList>
            <person name="Sun Q."/>
            <person name="Mori K."/>
        </authorList>
    </citation>
    <scope>NUCLEOTIDE SEQUENCE [LARGE SCALE GENOMIC DNA]</scope>
    <source>
        <strain evidence="2 3">CCM 8626</strain>
    </source>
</reference>
<evidence type="ECO:0000256" key="1">
    <source>
        <dbReference type="SAM" id="SignalP"/>
    </source>
</evidence>
<organism evidence="2 3">
    <name type="scientific">Serratia aquatilis</name>
    <dbReference type="NCBI Taxonomy" id="1737515"/>
    <lineage>
        <taxon>Bacteria</taxon>
        <taxon>Pseudomonadati</taxon>
        <taxon>Pseudomonadota</taxon>
        <taxon>Gammaproteobacteria</taxon>
        <taxon>Enterobacterales</taxon>
        <taxon>Yersiniaceae</taxon>
        <taxon>Serratia</taxon>
    </lineage>
</organism>
<evidence type="ECO:0000313" key="3">
    <source>
        <dbReference type="Proteomes" id="UP001589792"/>
    </source>
</evidence>
<proteinExistence type="predicted"/>
<dbReference type="RefSeq" id="WP_380675671.1">
    <property type="nucleotide sequence ID" value="NZ_CP173186.1"/>
</dbReference>
<sequence>MKIGFTALIVGLLLSQSVGAVSSVMGDPSLQPPPLPMDSNCSLSIGGGVVDYGRQSRWQMQSASTGGNALTPGKRTLMLNVVCPYTQQMRLALRGDLRYGQRGTTVVRLLDVQLDGHSVQVVNTTPVGAFSGAPADAQLLQVGQTVAAVQNGQLAKGKVLSARLEIEPTLPESEARVAASQISESILTFELVK</sequence>
<comment type="caution">
    <text evidence="2">The sequence shown here is derived from an EMBL/GenBank/DDBJ whole genome shotgun (WGS) entry which is preliminary data.</text>
</comment>
<gene>
    <name evidence="2" type="ORF">ACFFJ3_12290</name>
</gene>
<name>A0ABV6EE54_9GAMM</name>
<feature type="chain" id="PRO_5046005056" evidence="1">
    <location>
        <begin position="21"/>
        <end position="193"/>
    </location>
</feature>
<keyword evidence="3" id="KW-1185">Reference proteome</keyword>
<protein>
    <submittedName>
        <fullName evidence="2">Fimbrial protein</fullName>
    </submittedName>
</protein>
<dbReference type="EMBL" id="JBHLXG010000010">
    <property type="protein sequence ID" value="MFC0227274.1"/>
    <property type="molecule type" value="Genomic_DNA"/>
</dbReference>
<evidence type="ECO:0000313" key="2">
    <source>
        <dbReference type="EMBL" id="MFC0227274.1"/>
    </source>
</evidence>
<feature type="signal peptide" evidence="1">
    <location>
        <begin position="1"/>
        <end position="20"/>
    </location>
</feature>
<accession>A0ABV6EE54</accession>
<keyword evidence="1" id="KW-0732">Signal</keyword>
<dbReference type="Proteomes" id="UP001589792">
    <property type="component" value="Unassembled WGS sequence"/>
</dbReference>